<dbReference type="SUPFAM" id="SSF81296">
    <property type="entry name" value="E set domains"/>
    <property type="match status" value="1"/>
</dbReference>
<feature type="domain" description="Glycoside hydrolase family 13 N-terminal" evidence="2">
    <location>
        <begin position="130"/>
        <end position="198"/>
    </location>
</feature>
<reference evidence="3" key="1">
    <citation type="submission" date="2017-02" db="EMBL/GenBank/DDBJ databases">
        <authorList>
            <person name="Regsiter A."/>
            <person name="William W."/>
        </authorList>
    </citation>
    <scope>NUCLEOTIDE SEQUENCE</scope>
    <source>
        <strain evidence="3">BdmA 4</strain>
    </source>
</reference>
<dbReference type="Pfam" id="PF02922">
    <property type="entry name" value="CBM_48"/>
    <property type="match status" value="1"/>
</dbReference>
<proteinExistence type="predicted"/>
<dbReference type="CDD" id="cd07184">
    <property type="entry name" value="E_set_Isoamylase_like_N"/>
    <property type="match status" value="1"/>
</dbReference>
<dbReference type="InterPro" id="IPR004193">
    <property type="entry name" value="Glyco_hydro_13_N"/>
</dbReference>
<dbReference type="Gene3D" id="2.60.40.10">
    <property type="entry name" value="Immunoglobulins"/>
    <property type="match status" value="1"/>
</dbReference>
<dbReference type="InterPro" id="IPR013783">
    <property type="entry name" value="Ig-like_fold"/>
</dbReference>
<feature type="transmembrane region" description="Helical" evidence="1">
    <location>
        <begin position="105"/>
        <end position="125"/>
    </location>
</feature>
<accession>A0A3P3XQM3</accession>
<dbReference type="InterPro" id="IPR014756">
    <property type="entry name" value="Ig_E-set"/>
</dbReference>
<organism evidence="3">
    <name type="scientific">uncultured spirochete</name>
    <dbReference type="NCBI Taxonomy" id="156406"/>
    <lineage>
        <taxon>Bacteria</taxon>
        <taxon>Pseudomonadati</taxon>
        <taxon>Spirochaetota</taxon>
        <taxon>Spirochaetia</taxon>
        <taxon>Spirochaetales</taxon>
        <taxon>environmental samples</taxon>
    </lineage>
</organism>
<evidence type="ECO:0000256" key="1">
    <source>
        <dbReference type="SAM" id="Phobius"/>
    </source>
</evidence>
<dbReference type="GO" id="GO:0005975">
    <property type="term" value="P:carbohydrate metabolic process"/>
    <property type="evidence" value="ECO:0007669"/>
    <property type="project" value="InterPro"/>
</dbReference>
<evidence type="ECO:0000259" key="2">
    <source>
        <dbReference type="Pfam" id="PF02922"/>
    </source>
</evidence>
<protein>
    <recommendedName>
        <fullName evidence="2">Glycoside hydrolase family 13 N-terminal domain-containing protein</fullName>
    </recommendedName>
</protein>
<keyword evidence="1" id="KW-0812">Transmembrane</keyword>
<evidence type="ECO:0000313" key="3">
    <source>
        <dbReference type="EMBL" id="SLM18618.1"/>
    </source>
</evidence>
<dbReference type="GO" id="GO:0004553">
    <property type="term" value="F:hydrolase activity, hydrolyzing O-glycosyl compounds"/>
    <property type="evidence" value="ECO:0007669"/>
    <property type="project" value="InterPro"/>
</dbReference>
<keyword evidence="1" id="KW-0472">Membrane</keyword>
<keyword evidence="1" id="KW-1133">Transmembrane helix</keyword>
<gene>
    <name evidence="3" type="ORF">SPIRO4BDMA_50133</name>
</gene>
<name>A0A3P3XQM3_9SPIR</name>
<dbReference type="AlphaFoldDB" id="A0A3P3XQM3"/>
<sequence>MMNCTEARAFVDAWERGERGMMTSSLDEFRMHLADCETCAHEFRALLPFIERDANTEANIAADSGVGSARRSGTLGSVPSEFADGVMKAIGGEKRPSHIIRSRPALVAAAAAIFILGLSLGLYFGTRTKDTVSVKFVLYAPEASTVELAGDFTSWNPGTYVLKKASVDGMWEVLVPLKKGRVYVYNFVIDGDRWISDPKAAVQVDDGFGGSSSLLRL</sequence>
<dbReference type="EMBL" id="FWDO01000005">
    <property type="protein sequence ID" value="SLM18618.1"/>
    <property type="molecule type" value="Genomic_DNA"/>
</dbReference>